<dbReference type="PANTHER" id="PTHR46188:SF1">
    <property type="entry name" value="BOLA-LIKE PROTEIN 3"/>
    <property type="match status" value="1"/>
</dbReference>
<dbReference type="Pfam" id="PF01722">
    <property type="entry name" value="BolA"/>
    <property type="match status" value="1"/>
</dbReference>
<reference evidence="3" key="1">
    <citation type="journal article" date="2020" name="Stud. Mycol.">
        <title>101 Dothideomycetes genomes: a test case for predicting lifestyles and emergence of pathogens.</title>
        <authorList>
            <person name="Haridas S."/>
            <person name="Albert R."/>
            <person name="Binder M."/>
            <person name="Bloem J."/>
            <person name="Labutti K."/>
            <person name="Salamov A."/>
            <person name="Andreopoulos B."/>
            <person name="Baker S."/>
            <person name="Barry K."/>
            <person name="Bills G."/>
            <person name="Bluhm B."/>
            <person name="Cannon C."/>
            <person name="Castanera R."/>
            <person name="Culley D."/>
            <person name="Daum C."/>
            <person name="Ezra D."/>
            <person name="Gonzalez J."/>
            <person name="Henrissat B."/>
            <person name="Kuo A."/>
            <person name="Liang C."/>
            <person name="Lipzen A."/>
            <person name="Lutzoni F."/>
            <person name="Magnuson J."/>
            <person name="Mondo S."/>
            <person name="Nolan M."/>
            <person name="Ohm R."/>
            <person name="Pangilinan J."/>
            <person name="Park H.-J."/>
            <person name="Ramirez L."/>
            <person name="Alfaro M."/>
            <person name="Sun H."/>
            <person name="Tritt A."/>
            <person name="Yoshinaga Y."/>
            <person name="Zwiers L.-H."/>
            <person name="Turgeon B."/>
            <person name="Goodwin S."/>
            <person name="Spatafora J."/>
            <person name="Crous P."/>
            <person name="Grigoriev I."/>
        </authorList>
    </citation>
    <scope>NUCLEOTIDE SEQUENCE</scope>
    <source>
        <strain evidence="3">ATCC 16933</strain>
    </source>
</reference>
<proteinExistence type="inferred from homology"/>
<keyword evidence="4" id="KW-1185">Reference proteome</keyword>
<evidence type="ECO:0000313" key="4">
    <source>
        <dbReference type="Proteomes" id="UP000799766"/>
    </source>
</evidence>
<gene>
    <name evidence="3" type="ORF">BDY21DRAFT_347037</name>
</gene>
<evidence type="ECO:0000256" key="2">
    <source>
        <dbReference type="RuleBase" id="RU003860"/>
    </source>
</evidence>
<dbReference type="EMBL" id="MU001683">
    <property type="protein sequence ID" value="KAF2456404.1"/>
    <property type="molecule type" value="Genomic_DNA"/>
</dbReference>
<dbReference type="InterPro" id="IPR036065">
    <property type="entry name" value="BolA-like_sf"/>
</dbReference>
<dbReference type="OrthoDB" id="203381at2759"/>
<dbReference type="InterPro" id="IPR002634">
    <property type="entry name" value="BolA"/>
</dbReference>
<evidence type="ECO:0000256" key="1">
    <source>
        <dbReference type="ARBA" id="ARBA00005578"/>
    </source>
</evidence>
<dbReference type="Gene3D" id="3.30.300.90">
    <property type="entry name" value="BolA-like"/>
    <property type="match status" value="1"/>
</dbReference>
<dbReference type="GO" id="GO:0005759">
    <property type="term" value="C:mitochondrial matrix"/>
    <property type="evidence" value="ECO:0007669"/>
    <property type="project" value="TreeGrafter"/>
</dbReference>
<dbReference type="InterPro" id="IPR052275">
    <property type="entry name" value="Mt_Fe-S_assembly_factor"/>
</dbReference>
<evidence type="ECO:0000313" key="3">
    <source>
        <dbReference type="EMBL" id="KAF2456404.1"/>
    </source>
</evidence>
<protein>
    <submittedName>
        <fullName evidence="3">Bola protein</fullName>
    </submittedName>
</protein>
<name>A0A6A6NY01_9PEZI</name>
<accession>A0A6A6NY01</accession>
<dbReference type="AlphaFoldDB" id="A0A6A6NY01"/>
<dbReference type="PANTHER" id="PTHR46188">
    <property type="entry name" value="BOLA-LIKE PROTEIN 3"/>
    <property type="match status" value="1"/>
</dbReference>
<organism evidence="3 4">
    <name type="scientific">Lineolata rhizophorae</name>
    <dbReference type="NCBI Taxonomy" id="578093"/>
    <lineage>
        <taxon>Eukaryota</taxon>
        <taxon>Fungi</taxon>
        <taxon>Dikarya</taxon>
        <taxon>Ascomycota</taxon>
        <taxon>Pezizomycotina</taxon>
        <taxon>Dothideomycetes</taxon>
        <taxon>Dothideomycetes incertae sedis</taxon>
        <taxon>Lineolatales</taxon>
        <taxon>Lineolataceae</taxon>
        <taxon>Lineolata</taxon>
    </lineage>
</organism>
<sequence>MAPSRALSRVIAARSSRFLEVPAPCRLQNHATRSPPYIRFEFDRIPRYALLQWQGIRPYTAQAPTAPEAPEYLTKGELEVFNKLKGELAPQKLEVQDISGGCGSMYAINITSDKFKGLTVIKQHRLVNEVLKDYVKNWHGVQLRTHSA</sequence>
<dbReference type="SUPFAM" id="SSF82657">
    <property type="entry name" value="BolA-like"/>
    <property type="match status" value="1"/>
</dbReference>
<comment type="similarity">
    <text evidence="1 2">Belongs to the BolA/IbaG family.</text>
</comment>
<dbReference type="Proteomes" id="UP000799766">
    <property type="component" value="Unassembled WGS sequence"/>
</dbReference>